<proteinExistence type="predicted"/>
<evidence type="ECO:0000313" key="2">
    <source>
        <dbReference type="EMBL" id="CAK6959536.1"/>
    </source>
</evidence>
<evidence type="ECO:0000313" key="3">
    <source>
        <dbReference type="Proteomes" id="UP001314229"/>
    </source>
</evidence>
<dbReference type="Proteomes" id="UP001314229">
    <property type="component" value="Unassembled WGS sequence"/>
</dbReference>
<comment type="caution">
    <text evidence="2">The sequence shown here is derived from an EMBL/GenBank/DDBJ whole genome shotgun (WGS) entry which is preliminary data.</text>
</comment>
<organism evidence="2 3">
    <name type="scientific">Scomber scombrus</name>
    <name type="common">Atlantic mackerel</name>
    <name type="synonym">Scomber vernalis</name>
    <dbReference type="NCBI Taxonomy" id="13677"/>
    <lineage>
        <taxon>Eukaryota</taxon>
        <taxon>Metazoa</taxon>
        <taxon>Chordata</taxon>
        <taxon>Craniata</taxon>
        <taxon>Vertebrata</taxon>
        <taxon>Euteleostomi</taxon>
        <taxon>Actinopterygii</taxon>
        <taxon>Neopterygii</taxon>
        <taxon>Teleostei</taxon>
        <taxon>Neoteleostei</taxon>
        <taxon>Acanthomorphata</taxon>
        <taxon>Pelagiaria</taxon>
        <taxon>Scombriformes</taxon>
        <taxon>Scombridae</taxon>
        <taxon>Scomber</taxon>
    </lineage>
</organism>
<dbReference type="AlphaFoldDB" id="A0AAV1NMP5"/>
<reference evidence="2 3" key="1">
    <citation type="submission" date="2024-01" db="EMBL/GenBank/DDBJ databases">
        <authorList>
            <person name="Alioto T."/>
            <person name="Alioto T."/>
            <person name="Gomez Garrido J."/>
        </authorList>
    </citation>
    <scope>NUCLEOTIDE SEQUENCE [LARGE SCALE GENOMIC DNA]</scope>
</reference>
<keyword evidence="3" id="KW-1185">Reference proteome</keyword>
<sequence length="120" mass="12777">MDIGSGMPGTHAISQLGQLHFAYSWTSGTTMPATPAVSLNPTAAQHLAWTGTSDTGMPATHAVSLNPTAALRLVMDIRHRDVCKPMLFICPTTALRSNENIGHRDGRNPAVSSLQSQHFA</sequence>
<accession>A0AAV1NMP5</accession>
<feature type="region of interest" description="Disordered" evidence="1">
    <location>
        <begin position="98"/>
        <end position="120"/>
    </location>
</feature>
<name>A0AAV1NMP5_SCOSC</name>
<gene>
    <name evidence="2" type="ORF">FSCOSCO3_A016313</name>
</gene>
<protein>
    <submittedName>
        <fullName evidence="2">Uncharacterized protein</fullName>
    </submittedName>
</protein>
<feature type="compositionally biased region" description="Polar residues" evidence="1">
    <location>
        <begin position="110"/>
        <end position="120"/>
    </location>
</feature>
<evidence type="ECO:0000256" key="1">
    <source>
        <dbReference type="SAM" id="MobiDB-lite"/>
    </source>
</evidence>
<dbReference type="EMBL" id="CAWUFR010000040">
    <property type="protein sequence ID" value="CAK6959536.1"/>
    <property type="molecule type" value="Genomic_DNA"/>
</dbReference>